<dbReference type="OrthoDB" id="6260879at2759"/>
<sequence length="190" mass="20759">MGHKAPEKEFIFVIIWFQSHSPVSLSQANPSLSSAEAEAACSDVALVCTSLRARGWNVAQAVPRHLYTVDLCSSDLQLVVAIRSVESAFVFNMADVQPKLYCSIVVVLPLCAQLTCLQLNQLVQSLQSLKHNVLLQTELPSDVAYSSADLLQAPFSVQLAYLDSDGRVVLMSASNGVLPIDKEQLESFHR</sequence>
<protein>
    <submittedName>
        <fullName evidence="1">Uncharacterized protein</fullName>
    </submittedName>
</protein>
<dbReference type="AlphaFoldDB" id="A0A8J4TL35"/>
<organism evidence="1 2">
    <name type="scientific">Paragonimus heterotremus</name>
    <dbReference type="NCBI Taxonomy" id="100268"/>
    <lineage>
        <taxon>Eukaryota</taxon>
        <taxon>Metazoa</taxon>
        <taxon>Spiralia</taxon>
        <taxon>Lophotrochozoa</taxon>
        <taxon>Platyhelminthes</taxon>
        <taxon>Trematoda</taxon>
        <taxon>Digenea</taxon>
        <taxon>Plagiorchiida</taxon>
        <taxon>Troglotremata</taxon>
        <taxon>Troglotrematidae</taxon>
        <taxon>Paragonimus</taxon>
    </lineage>
</organism>
<comment type="caution">
    <text evidence="1">The sequence shown here is derived from an EMBL/GenBank/DDBJ whole genome shotgun (WGS) entry which is preliminary data.</text>
</comment>
<dbReference type="EMBL" id="LUCH01002488">
    <property type="protein sequence ID" value="KAF5401414.1"/>
    <property type="molecule type" value="Genomic_DNA"/>
</dbReference>
<evidence type="ECO:0000313" key="2">
    <source>
        <dbReference type="Proteomes" id="UP000748531"/>
    </source>
</evidence>
<proteinExistence type="predicted"/>
<dbReference type="Proteomes" id="UP000748531">
    <property type="component" value="Unassembled WGS sequence"/>
</dbReference>
<keyword evidence="2" id="KW-1185">Reference proteome</keyword>
<name>A0A8J4TL35_9TREM</name>
<accession>A0A8J4TL35</accession>
<reference evidence="1" key="1">
    <citation type="submission" date="2019-05" db="EMBL/GenBank/DDBJ databases">
        <title>Annotation for the trematode Paragonimus heterotremus.</title>
        <authorList>
            <person name="Choi Y.-J."/>
        </authorList>
    </citation>
    <scope>NUCLEOTIDE SEQUENCE</scope>
    <source>
        <strain evidence="1">LC</strain>
    </source>
</reference>
<evidence type="ECO:0000313" key="1">
    <source>
        <dbReference type="EMBL" id="KAF5401414.1"/>
    </source>
</evidence>
<gene>
    <name evidence="1" type="ORF">PHET_05490</name>
</gene>